<comment type="caution">
    <text evidence="3">The sequence shown here is derived from an EMBL/GenBank/DDBJ whole genome shotgun (WGS) entry which is preliminary data.</text>
</comment>
<dbReference type="AlphaFoldDB" id="A0A420EQV1"/>
<proteinExistence type="predicted"/>
<gene>
    <name evidence="3" type="ORF">D6851_00755</name>
</gene>
<sequence length="279" mass="31365">MYPKARRTRGFGRRGGIFCIGCVILHHGPNPERGWRLDDEVMPIPECVVQKHPQFNASACKRIAEEGAFYRIAAPPSKFRRQGGAVWASTPLPARSTPRTIKAGRLRVGKAVKLTKTAFPRPPETRGHHHSARTEENQDALITSEGHRLMTVEHNKRLAREFLEASCVGDEQTMRDITTDDFTWWLLPSTPFGGTHAKDDFLAMLKQTFANADGPFTIEFGDFTAEDDRVSVTAQGNVKMKNGKVYDGHYHILFYFRDGKISSGREYFDSALVLDVFAP</sequence>
<reference evidence="3 4" key="1">
    <citation type="submission" date="2018-09" db="EMBL/GenBank/DDBJ databases">
        <title>Altererythrobacter spongiae sp. nov., isolated from a marine sponge.</title>
        <authorList>
            <person name="Zhuang L."/>
            <person name="Luo L."/>
        </authorList>
    </citation>
    <scope>NUCLEOTIDE SEQUENCE [LARGE SCALE GENOMIC DNA]</scope>
    <source>
        <strain evidence="3 4">HN-Y73</strain>
    </source>
</reference>
<evidence type="ECO:0000313" key="4">
    <source>
        <dbReference type="Proteomes" id="UP000284395"/>
    </source>
</evidence>
<dbReference type="InterPro" id="IPR037401">
    <property type="entry name" value="SnoaL-like"/>
</dbReference>
<evidence type="ECO:0000313" key="3">
    <source>
        <dbReference type="EMBL" id="RKF23068.1"/>
    </source>
</evidence>
<feature type="domain" description="SnoaL-like" evidence="2">
    <location>
        <begin position="160"/>
        <end position="262"/>
    </location>
</feature>
<dbReference type="PANTHER" id="PTHR41252">
    <property type="entry name" value="BLR2505 PROTEIN"/>
    <property type="match status" value="1"/>
</dbReference>
<keyword evidence="4" id="KW-1185">Reference proteome</keyword>
<dbReference type="PANTHER" id="PTHR41252:SF1">
    <property type="entry name" value="BLR2505 PROTEIN"/>
    <property type="match status" value="1"/>
</dbReference>
<accession>A0A420EQV1</accession>
<dbReference type="SUPFAM" id="SSF54427">
    <property type="entry name" value="NTF2-like"/>
    <property type="match status" value="1"/>
</dbReference>
<dbReference type="Gene3D" id="3.10.450.50">
    <property type="match status" value="1"/>
</dbReference>
<protein>
    <submittedName>
        <fullName evidence="3">Nuclear transport factor 2 family protein</fullName>
    </submittedName>
</protein>
<dbReference type="EMBL" id="RAPF01000001">
    <property type="protein sequence ID" value="RKF23068.1"/>
    <property type="molecule type" value="Genomic_DNA"/>
</dbReference>
<dbReference type="InterPro" id="IPR032710">
    <property type="entry name" value="NTF2-like_dom_sf"/>
</dbReference>
<feature type="region of interest" description="Disordered" evidence="1">
    <location>
        <begin position="118"/>
        <end position="137"/>
    </location>
</feature>
<organism evidence="3 4">
    <name type="scientific">Altericroceibacterium spongiae</name>
    <dbReference type="NCBI Taxonomy" id="2320269"/>
    <lineage>
        <taxon>Bacteria</taxon>
        <taxon>Pseudomonadati</taxon>
        <taxon>Pseudomonadota</taxon>
        <taxon>Alphaproteobacteria</taxon>
        <taxon>Sphingomonadales</taxon>
        <taxon>Erythrobacteraceae</taxon>
        <taxon>Altericroceibacterium</taxon>
    </lineage>
</organism>
<dbReference type="OrthoDB" id="7061942at2"/>
<dbReference type="Pfam" id="PF12680">
    <property type="entry name" value="SnoaL_2"/>
    <property type="match status" value="1"/>
</dbReference>
<evidence type="ECO:0000259" key="2">
    <source>
        <dbReference type="Pfam" id="PF12680"/>
    </source>
</evidence>
<evidence type="ECO:0000256" key="1">
    <source>
        <dbReference type="SAM" id="MobiDB-lite"/>
    </source>
</evidence>
<dbReference type="Proteomes" id="UP000284395">
    <property type="component" value="Unassembled WGS sequence"/>
</dbReference>
<name>A0A420EQV1_9SPHN</name>